<evidence type="ECO:0000313" key="4">
    <source>
        <dbReference type="Proteomes" id="UP000294927"/>
    </source>
</evidence>
<dbReference type="OrthoDB" id="5146906at2"/>
<sequence>MTDEVRAALAARLTVSRAQSAARAGDLDKAAGLLTGLDPAAVTEATLDLLARVHAQRGDLGEADECWARVQALTPDHPAAAAGRRVIREITEGRRRATPLLHTGRLAAAMAALGVLAAGGLAWTAIDTTDPAAPSVDLAARLRAETRRSDNLEERVSTMESERRAQDTDTAEARSHLNDTLAAIADALAMPGVSVSVHDSDVRVLFEQGLFSRGTDITAEGTALLGELGRRLATMDVLTTVVGHAAAVPGGRTTGGSTVALARAQLAANHLADSGGLPLTAFTLTSADQTQNPFPDQARNRTVSFLITPTKLTTPK</sequence>
<dbReference type="InterPro" id="IPR036737">
    <property type="entry name" value="OmpA-like_sf"/>
</dbReference>
<name>A0A4R7UPY2_9PSEU</name>
<keyword evidence="2" id="KW-1133">Transmembrane helix</keyword>
<feature type="region of interest" description="Disordered" evidence="1">
    <location>
        <begin position="149"/>
        <end position="170"/>
    </location>
</feature>
<accession>A0A4R7UPY2</accession>
<dbReference type="Proteomes" id="UP000294927">
    <property type="component" value="Unassembled WGS sequence"/>
</dbReference>
<organism evidence="3 4">
    <name type="scientific">Actinophytocola oryzae</name>
    <dbReference type="NCBI Taxonomy" id="502181"/>
    <lineage>
        <taxon>Bacteria</taxon>
        <taxon>Bacillati</taxon>
        <taxon>Actinomycetota</taxon>
        <taxon>Actinomycetes</taxon>
        <taxon>Pseudonocardiales</taxon>
        <taxon>Pseudonocardiaceae</taxon>
    </lineage>
</organism>
<gene>
    <name evidence="3" type="ORF">CLV71_13421</name>
</gene>
<feature type="transmembrane region" description="Helical" evidence="2">
    <location>
        <begin position="104"/>
        <end position="126"/>
    </location>
</feature>
<keyword evidence="4" id="KW-1185">Reference proteome</keyword>
<evidence type="ECO:0000256" key="2">
    <source>
        <dbReference type="SAM" id="Phobius"/>
    </source>
</evidence>
<dbReference type="InterPro" id="IPR011990">
    <property type="entry name" value="TPR-like_helical_dom_sf"/>
</dbReference>
<dbReference type="Gene3D" id="3.30.1330.60">
    <property type="entry name" value="OmpA-like domain"/>
    <property type="match status" value="1"/>
</dbReference>
<dbReference type="AlphaFoldDB" id="A0A4R7UPY2"/>
<evidence type="ECO:0008006" key="5">
    <source>
        <dbReference type="Google" id="ProtNLM"/>
    </source>
</evidence>
<protein>
    <recommendedName>
        <fullName evidence="5">OmpA family protein</fullName>
    </recommendedName>
</protein>
<evidence type="ECO:0000256" key="1">
    <source>
        <dbReference type="SAM" id="MobiDB-lite"/>
    </source>
</evidence>
<dbReference type="Gene3D" id="1.25.40.10">
    <property type="entry name" value="Tetratricopeptide repeat domain"/>
    <property type="match status" value="1"/>
</dbReference>
<dbReference type="RefSeq" id="WP_133909360.1">
    <property type="nucleotide sequence ID" value="NZ_SOCP01000034.1"/>
</dbReference>
<comment type="caution">
    <text evidence="3">The sequence shown here is derived from an EMBL/GenBank/DDBJ whole genome shotgun (WGS) entry which is preliminary data.</text>
</comment>
<evidence type="ECO:0000313" key="3">
    <source>
        <dbReference type="EMBL" id="TDV35434.1"/>
    </source>
</evidence>
<dbReference type="EMBL" id="SOCP01000034">
    <property type="protein sequence ID" value="TDV35434.1"/>
    <property type="molecule type" value="Genomic_DNA"/>
</dbReference>
<reference evidence="3 4" key="1">
    <citation type="submission" date="2019-03" db="EMBL/GenBank/DDBJ databases">
        <title>Genomic Encyclopedia of Archaeal and Bacterial Type Strains, Phase II (KMG-II): from individual species to whole genera.</title>
        <authorList>
            <person name="Goeker M."/>
        </authorList>
    </citation>
    <scope>NUCLEOTIDE SEQUENCE [LARGE SCALE GENOMIC DNA]</scope>
    <source>
        <strain evidence="3 4">DSM 45499</strain>
    </source>
</reference>
<keyword evidence="2" id="KW-0812">Transmembrane</keyword>
<proteinExistence type="predicted"/>
<keyword evidence="2" id="KW-0472">Membrane</keyword>